<protein>
    <submittedName>
        <fullName evidence="1">Uncharacterized protein</fullName>
    </submittedName>
</protein>
<proteinExistence type="predicted"/>
<dbReference type="AlphaFoldDB" id="A0A0C2X9S1"/>
<sequence length="59" mass="6420">MTGNDPIWKMLCTGKFAPVTSQSLLSNEGPRTTGGWVPASQSHLRIGITKDSTLMDWLS</sequence>
<evidence type="ECO:0000313" key="2">
    <source>
        <dbReference type="Proteomes" id="UP000054549"/>
    </source>
</evidence>
<dbReference type="HOGENOM" id="CLU_2960238_0_0_1"/>
<dbReference type="EMBL" id="KN818238">
    <property type="protein sequence ID" value="KIL66051.1"/>
    <property type="molecule type" value="Genomic_DNA"/>
</dbReference>
<keyword evidence="2" id="KW-1185">Reference proteome</keyword>
<dbReference type="Proteomes" id="UP000054549">
    <property type="component" value="Unassembled WGS sequence"/>
</dbReference>
<name>A0A0C2X9S1_AMAMK</name>
<evidence type="ECO:0000313" key="1">
    <source>
        <dbReference type="EMBL" id="KIL66051.1"/>
    </source>
</evidence>
<accession>A0A0C2X9S1</accession>
<organism evidence="1 2">
    <name type="scientific">Amanita muscaria (strain Koide BX008)</name>
    <dbReference type="NCBI Taxonomy" id="946122"/>
    <lineage>
        <taxon>Eukaryota</taxon>
        <taxon>Fungi</taxon>
        <taxon>Dikarya</taxon>
        <taxon>Basidiomycota</taxon>
        <taxon>Agaricomycotina</taxon>
        <taxon>Agaricomycetes</taxon>
        <taxon>Agaricomycetidae</taxon>
        <taxon>Agaricales</taxon>
        <taxon>Pluteineae</taxon>
        <taxon>Amanitaceae</taxon>
        <taxon>Amanita</taxon>
    </lineage>
</organism>
<reference evidence="1 2" key="1">
    <citation type="submission" date="2014-04" db="EMBL/GenBank/DDBJ databases">
        <title>Evolutionary Origins and Diversification of the Mycorrhizal Mutualists.</title>
        <authorList>
            <consortium name="DOE Joint Genome Institute"/>
            <consortium name="Mycorrhizal Genomics Consortium"/>
            <person name="Kohler A."/>
            <person name="Kuo A."/>
            <person name="Nagy L.G."/>
            <person name="Floudas D."/>
            <person name="Copeland A."/>
            <person name="Barry K.W."/>
            <person name="Cichocki N."/>
            <person name="Veneault-Fourrey C."/>
            <person name="LaButti K."/>
            <person name="Lindquist E.A."/>
            <person name="Lipzen A."/>
            <person name="Lundell T."/>
            <person name="Morin E."/>
            <person name="Murat C."/>
            <person name="Riley R."/>
            <person name="Ohm R."/>
            <person name="Sun H."/>
            <person name="Tunlid A."/>
            <person name="Henrissat B."/>
            <person name="Grigoriev I.V."/>
            <person name="Hibbett D.S."/>
            <person name="Martin F."/>
        </authorList>
    </citation>
    <scope>NUCLEOTIDE SEQUENCE [LARGE SCALE GENOMIC DNA]</scope>
    <source>
        <strain evidence="1 2">Koide BX008</strain>
    </source>
</reference>
<gene>
    <name evidence="1" type="ORF">M378DRAFT_161278</name>
</gene>
<dbReference type="InParanoid" id="A0A0C2X9S1"/>